<dbReference type="RefSeq" id="WP_394834968.1">
    <property type="nucleotide sequence ID" value="NZ_CP089929.1"/>
</dbReference>
<dbReference type="PANTHER" id="PTHR43248:SF29">
    <property type="entry name" value="TRIPEPTIDYL AMINOPEPTIDASE"/>
    <property type="match status" value="1"/>
</dbReference>
<dbReference type="EMBL" id="CP089983">
    <property type="protein sequence ID" value="WXB05324.1"/>
    <property type="molecule type" value="Genomic_DNA"/>
</dbReference>
<dbReference type="SUPFAM" id="SSF53474">
    <property type="entry name" value="alpha/beta-Hydrolases"/>
    <property type="match status" value="1"/>
</dbReference>
<dbReference type="InterPro" id="IPR013595">
    <property type="entry name" value="Pept_S33_TAP-like_C"/>
</dbReference>
<protein>
    <submittedName>
        <fullName evidence="6">Alpha/beta hydrolase</fullName>
    </submittedName>
</protein>
<dbReference type="InterPro" id="IPR029058">
    <property type="entry name" value="AB_hydrolase_fold"/>
</dbReference>
<evidence type="ECO:0000313" key="7">
    <source>
        <dbReference type="Proteomes" id="UP001374803"/>
    </source>
</evidence>
<reference evidence="6" key="1">
    <citation type="submission" date="2021-12" db="EMBL/GenBank/DDBJ databases">
        <title>Discovery of the Pendulisporaceae a myxobacterial family with distinct sporulation behavior and unique specialized metabolism.</title>
        <authorList>
            <person name="Garcia R."/>
            <person name="Popoff A."/>
            <person name="Bader C.D."/>
            <person name="Loehr J."/>
            <person name="Walesch S."/>
            <person name="Walt C."/>
            <person name="Boldt J."/>
            <person name="Bunk B."/>
            <person name="Haeckl F.J.F.P.J."/>
            <person name="Gunesch A.P."/>
            <person name="Birkelbach J."/>
            <person name="Nuebel U."/>
            <person name="Pietschmann T."/>
            <person name="Bach T."/>
            <person name="Mueller R."/>
        </authorList>
    </citation>
    <scope>NUCLEOTIDE SEQUENCE</scope>
    <source>
        <strain evidence="6">MSr11367</strain>
    </source>
</reference>
<dbReference type="Proteomes" id="UP001374803">
    <property type="component" value="Chromosome"/>
</dbReference>
<feature type="domain" description="AB hydrolase-1" evidence="4">
    <location>
        <begin position="66"/>
        <end position="312"/>
    </location>
</feature>
<evidence type="ECO:0000256" key="2">
    <source>
        <dbReference type="ARBA" id="ARBA00022729"/>
    </source>
</evidence>
<dbReference type="InterPro" id="IPR000073">
    <property type="entry name" value="AB_hydrolase_1"/>
</dbReference>
<dbReference type="Pfam" id="PF08386">
    <property type="entry name" value="Abhydrolase_4"/>
    <property type="match status" value="1"/>
</dbReference>
<keyword evidence="2" id="KW-0732">Signal</keyword>
<accession>A0ABZ2L706</accession>
<evidence type="ECO:0000256" key="3">
    <source>
        <dbReference type="ARBA" id="ARBA00022801"/>
    </source>
</evidence>
<name>A0ABZ2L706_9BACT</name>
<sequence length="496" mass="55212">MDEHPVTVRSGASRPASDIAWAPCGTIGGECATIRVPVDWAHLEGETFELAIGRLPALEPENRIGTLFLNPGGPGDSGIDAFILRDDRLSDGALRKRFDLVSWDPRGVKRSQAVVCSTEVMNEFPWSYPKTQAEYDELVAYNRKLGEDCRARSGPVFDHVDTLSTVRDMDAIRASLGEEKLSYYGGSYGTQIGQQYAEEFPKRIRAMVLDSNVDHSLTSYFEHLRRHTEAFEKSFLAFAEWCEHAPVCKLYGRDVVAVWDRLYQKALAGTLIDPTTGRRVGVVGLRGNMYAGMYNLRGRSLLFADRLWRLDAGTPGMPPPPPPEEGEVTAYGYQTVVCQDWKFPTHSFRELDAYRRVLEAMYPHSGLTFLWGDGPGCYGFPVKVNNPQHRLSAPDAPPILMLTARHDSSAPHDGNLAVHRQLETSVLLQQDGIGHIQYGRPCVTEYVDRYLTTLVMPPKNTHCAADWPSAPLDTPGDALLLPSTRAPAQDWIPELP</sequence>
<dbReference type="Pfam" id="PF00561">
    <property type="entry name" value="Abhydrolase_1"/>
    <property type="match status" value="1"/>
</dbReference>
<evidence type="ECO:0000259" key="5">
    <source>
        <dbReference type="Pfam" id="PF08386"/>
    </source>
</evidence>
<keyword evidence="3 6" id="KW-0378">Hydrolase</keyword>
<dbReference type="Gene3D" id="3.40.50.1820">
    <property type="entry name" value="alpha/beta hydrolase"/>
    <property type="match status" value="1"/>
</dbReference>
<evidence type="ECO:0000259" key="4">
    <source>
        <dbReference type="Pfam" id="PF00561"/>
    </source>
</evidence>
<comment type="similarity">
    <text evidence="1">Belongs to the peptidase S33 family.</text>
</comment>
<dbReference type="GO" id="GO:0016787">
    <property type="term" value="F:hydrolase activity"/>
    <property type="evidence" value="ECO:0007669"/>
    <property type="project" value="UniProtKB-KW"/>
</dbReference>
<keyword evidence="7" id="KW-1185">Reference proteome</keyword>
<gene>
    <name evidence="6" type="ORF">LVJ94_51560</name>
</gene>
<feature type="domain" description="Peptidase S33 tripeptidyl aminopeptidase-like C-terminal" evidence="5">
    <location>
        <begin position="376"/>
        <end position="463"/>
    </location>
</feature>
<dbReference type="PANTHER" id="PTHR43248">
    <property type="entry name" value="2-SUCCINYL-6-HYDROXY-2,4-CYCLOHEXADIENE-1-CARBOXYLATE SYNTHASE"/>
    <property type="match status" value="1"/>
</dbReference>
<dbReference type="InterPro" id="IPR051601">
    <property type="entry name" value="Serine_prot/Carboxylest_S33"/>
</dbReference>
<evidence type="ECO:0000256" key="1">
    <source>
        <dbReference type="ARBA" id="ARBA00010088"/>
    </source>
</evidence>
<organism evidence="6 7">
    <name type="scientific">Pendulispora rubella</name>
    <dbReference type="NCBI Taxonomy" id="2741070"/>
    <lineage>
        <taxon>Bacteria</taxon>
        <taxon>Pseudomonadati</taxon>
        <taxon>Myxococcota</taxon>
        <taxon>Myxococcia</taxon>
        <taxon>Myxococcales</taxon>
        <taxon>Sorangiineae</taxon>
        <taxon>Pendulisporaceae</taxon>
        <taxon>Pendulispora</taxon>
    </lineage>
</organism>
<proteinExistence type="inferred from homology"/>
<evidence type="ECO:0000313" key="6">
    <source>
        <dbReference type="EMBL" id="WXB05324.1"/>
    </source>
</evidence>